<evidence type="ECO:0000259" key="2">
    <source>
        <dbReference type="Pfam" id="PF13239"/>
    </source>
</evidence>
<dbReference type="Proteomes" id="UP000256269">
    <property type="component" value="Unassembled WGS sequence"/>
</dbReference>
<dbReference type="EMBL" id="QUNO01000019">
    <property type="protein sequence ID" value="REH34861.1"/>
    <property type="molecule type" value="Genomic_DNA"/>
</dbReference>
<protein>
    <submittedName>
        <fullName evidence="3">2TM domain-containing protein</fullName>
    </submittedName>
</protein>
<name>A0A3E0GYL4_9PSEU</name>
<evidence type="ECO:0000313" key="3">
    <source>
        <dbReference type="EMBL" id="REH34861.1"/>
    </source>
</evidence>
<feature type="transmembrane region" description="Helical" evidence="1">
    <location>
        <begin position="47"/>
        <end position="67"/>
    </location>
</feature>
<dbReference type="InterPro" id="IPR025698">
    <property type="entry name" value="2TM_dom"/>
</dbReference>
<keyword evidence="1" id="KW-0472">Membrane</keyword>
<dbReference type="RefSeq" id="WP_170218059.1">
    <property type="nucleotide sequence ID" value="NZ_CP144375.1"/>
</dbReference>
<comment type="caution">
    <text evidence="3">The sequence shown here is derived from an EMBL/GenBank/DDBJ whole genome shotgun (WGS) entry which is preliminary data.</text>
</comment>
<accession>A0A3E0GYL4</accession>
<gene>
    <name evidence="3" type="ORF">BCF44_119137</name>
</gene>
<proteinExistence type="predicted"/>
<dbReference type="AlphaFoldDB" id="A0A3E0GYL4"/>
<organism evidence="3 4">
    <name type="scientific">Kutzneria buriramensis</name>
    <dbReference type="NCBI Taxonomy" id="1045776"/>
    <lineage>
        <taxon>Bacteria</taxon>
        <taxon>Bacillati</taxon>
        <taxon>Actinomycetota</taxon>
        <taxon>Actinomycetes</taxon>
        <taxon>Pseudonocardiales</taxon>
        <taxon>Pseudonocardiaceae</taxon>
        <taxon>Kutzneria</taxon>
    </lineage>
</organism>
<evidence type="ECO:0000313" key="4">
    <source>
        <dbReference type="Proteomes" id="UP000256269"/>
    </source>
</evidence>
<keyword evidence="4" id="KW-1185">Reference proteome</keyword>
<keyword evidence="1" id="KW-0812">Transmembrane</keyword>
<reference evidence="3 4" key="1">
    <citation type="submission" date="2018-08" db="EMBL/GenBank/DDBJ databases">
        <title>Genomic Encyclopedia of Archaeal and Bacterial Type Strains, Phase II (KMG-II): from individual species to whole genera.</title>
        <authorList>
            <person name="Goeker M."/>
        </authorList>
    </citation>
    <scope>NUCLEOTIDE SEQUENCE [LARGE SCALE GENOMIC DNA]</scope>
    <source>
        <strain evidence="3 4">DSM 45791</strain>
    </source>
</reference>
<evidence type="ECO:0000256" key="1">
    <source>
        <dbReference type="SAM" id="Phobius"/>
    </source>
</evidence>
<sequence>MTETLDDRREAARKRIEDRRGFLPHLVVYLFVNGTLLFVWANVGPQGFFWPAIVMFTWGIGLVMHAWNAFVRRPITEADIDRELARDTDEARPTDIT</sequence>
<dbReference type="Pfam" id="PF13239">
    <property type="entry name" value="2TM"/>
    <property type="match status" value="1"/>
</dbReference>
<feature type="transmembrane region" description="Helical" evidence="1">
    <location>
        <begin position="21"/>
        <end position="41"/>
    </location>
</feature>
<feature type="domain" description="2TM" evidence="2">
    <location>
        <begin position="11"/>
        <end position="81"/>
    </location>
</feature>
<keyword evidence="1" id="KW-1133">Transmembrane helix</keyword>